<dbReference type="STRING" id="4113.M1C3B6"/>
<dbReference type="OMA" id="NSTAECH"/>
<evidence type="ECO:0000313" key="4">
    <source>
        <dbReference type="Proteomes" id="UP000011115"/>
    </source>
</evidence>
<dbReference type="HOGENOM" id="CLU_004676_4_2_1"/>
<feature type="domain" description="DUF3444" evidence="2">
    <location>
        <begin position="101"/>
        <end position="207"/>
    </location>
</feature>
<accession>M1C3B6</accession>
<name>M1C3B6_SOLTU</name>
<proteinExistence type="predicted"/>
<evidence type="ECO:0000259" key="2">
    <source>
        <dbReference type="Pfam" id="PF11926"/>
    </source>
</evidence>
<dbReference type="InterPro" id="IPR024593">
    <property type="entry name" value="DUF3444"/>
</dbReference>
<feature type="domain" description="DUF3444" evidence="2">
    <location>
        <begin position="261"/>
        <end position="465"/>
    </location>
</feature>
<reference evidence="3" key="2">
    <citation type="submission" date="2015-06" db="UniProtKB">
        <authorList>
            <consortium name="EnsemblPlants"/>
        </authorList>
    </citation>
    <scope>IDENTIFICATION</scope>
    <source>
        <strain evidence="3">DM1-3 516 R44</strain>
    </source>
</reference>
<dbReference type="Pfam" id="PF11926">
    <property type="entry name" value="DUF3444"/>
    <property type="match status" value="2"/>
</dbReference>
<sequence>MEIETAKGSDNLSDEFEEVGPSKRFKGVGYPSPTKESEVQHLSHAATSKGKEKKLKPSLSAEESLQNTEQEAETANERVDVPLKGSVDLPSDVGPSTMTEPKTFECADPDFSDFDKDKEESCFKVGQVWAVYDTLDAMPRFYAIIRKILSPAFKLRITWLEPDPLNEDETKWLSEGLPASCGTFRLGNLEDIEDHPIFSHLFKMTGMERDDVLEGSFELDPASLPLEKLGVSGESVDQRATANFIDSVNSAENLVASVPNQVPEPEFYRFAAERSPEKFQIGQCWAIYSDEDALPRYYGQIKKIDLLPEFVLHVAWFYACPLPKSTIQWHDKTMPIGCGLFKFPNSKLNKYTVTNNFSHVVAAEPVKKGVYKIFPRKDEVWAVHKNWSPQLNGNNLKDFEYEIVEIVNVSDNFVDVKFLVWVKGFKSVYKPRVEEQEETGGVLKICVSEHLRFSHQIPAFRLTEERRGCLRGFWELDPAGMPPYLLSTD</sequence>
<dbReference type="Gramene" id="PGSC0003DMT400058788">
    <property type="protein sequence ID" value="PGSC0003DMT400058788"/>
    <property type="gene ID" value="PGSC0003DMG400022843"/>
</dbReference>
<dbReference type="PANTHER" id="PTHR47374">
    <property type="entry name" value="ENDOSOME ANTIGEN-LIKE PROTEIN, PUTATIVE (DUF3444)-RELATED"/>
    <property type="match status" value="1"/>
</dbReference>
<dbReference type="EnsemblPlants" id="PGSC0003DMT400058788">
    <property type="protein sequence ID" value="PGSC0003DMT400058788"/>
    <property type="gene ID" value="PGSC0003DMG400022843"/>
</dbReference>
<dbReference type="AlphaFoldDB" id="M1C3B6"/>
<evidence type="ECO:0000256" key="1">
    <source>
        <dbReference type="SAM" id="MobiDB-lite"/>
    </source>
</evidence>
<protein>
    <submittedName>
        <fullName evidence="3">DNAJ heat shock N-terminal domain-containing protein</fullName>
    </submittedName>
</protein>
<dbReference type="PANTHER" id="PTHR47374:SF6">
    <property type="entry name" value="ENDOSOME ANTIGEN-LIKE PROTEIN, PUTATIVE (DUF3444)-RELATED"/>
    <property type="match status" value="1"/>
</dbReference>
<organism evidence="3 4">
    <name type="scientific">Solanum tuberosum</name>
    <name type="common">Potato</name>
    <dbReference type="NCBI Taxonomy" id="4113"/>
    <lineage>
        <taxon>Eukaryota</taxon>
        <taxon>Viridiplantae</taxon>
        <taxon>Streptophyta</taxon>
        <taxon>Embryophyta</taxon>
        <taxon>Tracheophyta</taxon>
        <taxon>Spermatophyta</taxon>
        <taxon>Magnoliopsida</taxon>
        <taxon>eudicotyledons</taxon>
        <taxon>Gunneridae</taxon>
        <taxon>Pentapetalae</taxon>
        <taxon>asterids</taxon>
        <taxon>lamiids</taxon>
        <taxon>Solanales</taxon>
        <taxon>Solanaceae</taxon>
        <taxon>Solanoideae</taxon>
        <taxon>Solaneae</taxon>
        <taxon>Solanum</taxon>
    </lineage>
</organism>
<keyword evidence="4" id="KW-1185">Reference proteome</keyword>
<dbReference type="PaxDb" id="4113-PGSC0003DMT400058788"/>
<evidence type="ECO:0000313" key="3">
    <source>
        <dbReference type="EnsemblPlants" id="PGSC0003DMT400058788"/>
    </source>
</evidence>
<dbReference type="eggNOG" id="ENOG502QS8C">
    <property type="taxonomic scope" value="Eukaryota"/>
</dbReference>
<dbReference type="InParanoid" id="M1C3B6"/>
<dbReference type="FunCoup" id="M1C3B6">
    <property type="interactions" value="639"/>
</dbReference>
<reference evidence="4" key="1">
    <citation type="journal article" date="2011" name="Nature">
        <title>Genome sequence and analysis of the tuber crop potato.</title>
        <authorList>
            <consortium name="The Potato Genome Sequencing Consortium"/>
        </authorList>
    </citation>
    <scope>NUCLEOTIDE SEQUENCE [LARGE SCALE GENOMIC DNA]</scope>
    <source>
        <strain evidence="4">cv. DM1-3 516 R44</strain>
    </source>
</reference>
<feature type="region of interest" description="Disordered" evidence="1">
    <location>
        <begin position="1"/>
        <end position="102"/>
    </location>
</feature>
<dbReference type="Proteomes" id="UP000011115">
    <property type="component" value="Unassembled WGS sequence"/>
</dbReference>